<dbReference type="Gene3D" id="3.30.450.40">
    <property type="match status" value="1"/>
</dbReference>
<dbReference type="Gene3D" id="1.10.10.10">
    <property type="entry name" value="Winged helix-like DNA-binding domain superfamily/Winged helix DNA-binding domain"/>
    <property type="match status" value="1"/>
</dbReference>
<dbReference type="Pfam" id="PF09339">
    <property type="entry name" value="HTH_IclR"/>
    <property type="match status" value="1"/>
</dbReference>
<dbReference type="SUPFAM" id="SSF55781">
    <property type="entry name" value="GAF domain-like"/>
    <property type="match status" value="1"/>
</dbReference>
<dbReference type="RefSeq" id="WP_271890378.1">
    <property type="nucleotide sequence ID" value="NZ_JAQBIE010000030.1"/>
</dbReference>
<dbReference type="PANTHER" id="PTHR30136:SF35">
    <property type="entry name" value="HTH-TYPE TRANSCRIPTIONAL REGULATOR RV1719"/>
    <property type="match status" value="1"/>
</dbReference>
<dbReference type="Proteomes" id="UP001165641">
    <property type="component" value="Unassembled WGS sequence"/>
</dbReference>
<organism evidence="6 7">
    <name type="scientific">Paracoccus onchidii</name>
    <dbReference type="NCBI Taxonomy" id="3017813"/>
    <lineage>
        <taxon>Bacteria</taxon>
        <taxon>Pseudomonadati</taxon>
        <taxon>Pseudomonadota</taxon>
        <taxon>Alphaproteobacteria</taxon>
        <taxon>Rhodobacterales</taxon>
        <taxon>Paracoccaceae</taxon>
        <taxon>Paracoccus</taxon>
    </lineage>
</organism>
<keyword evidence="3" id="KW-0804">Transcription</keyword>
<evidence type="ECO:0000313" key="6">
    <source>
        <dbReference type="EMBL" id="MDB6179276.1"/>
    </source>
</evidence>
<proteinExistence type="predicted"/>
<gene>
    <name evidence="6" type="ORF">PAF17_17430</name>
</gene>
<evidence type="ECO:0000259" key="5">
    <source>
        <dbReference type="PROSITE" id="PS51078"/>
    </source>
</evidence>
<name>A0ABT4ZIT4_9RHOB</name>
<evidence type="ECO:0000256" key="2">
    <source>
        <dbReference type="ARBA" id="ARBA00023125"/>
    </source>
</evidence>
<accession>A0ABT4ZIT4</accession>
<comment type="caution">
    <text evidence="6">The sequence shown here is derived from an EMBL/GenBank/DDBJ whole genome shotgun (WGS) entry which is preliminary data.</text>
</comment>
<protein>
    <submittedName>
        <fullName evidence="6">IclR family transcriptional regulator</fullName>
    </submittedName>
</protein>
<dbReference type="InterPro" id="IPR005471">
    <property type="entry name" value="Tscrpt_reg_IclR_N"/>
</dbReference>
<keyword evidence="7" id="KW-1185">Reference proteome</keyword>
<evidence type="ECO:0000256" key="1">
    <source>
        <dbReference type="ARBA" id="ARBA00023015"/>
    </source>
</evidence>
<dbReference type="Pfam" id="PF01614">
    <property type="entry name" value="IclR_C"/>
    <property type="match status" value="1"/>
</dbReference>
<dbReference type="InterPro" id="IPR036388">
    <property type="entry name" value="WH-like_DNA-bd_sf"/>
</dbReference>
<evidence type="ECO:0000313" key="7">
    <source>
        <dbReference type="Proteomes" id="UP001165641"/>
    </source>
</evidence>
<sequence>MAAQTEDATQGPRKKASVPAVEKALDILEVLSSHRDGLTMNELVEALERSMGEIYRVVLYLVERDYLQQDPDTSRYSLTPRLFELAHRNPVTERMLNKAVPVLERIAAITEQSCHLGVLNRANILILASVASPRPAGYAVRTGAMFPALMTSTGMVVVAHSDPEAQNRFAGRAPADARDAIRKRLQDISLHGYDDSESQIVKGVRNLSAPVFDNRGVVGAITCGHIDQSNMKTTAAETLEIIRENARQLSRALGWLGD</sequence>
<evidence type="ECO:0000256" key="3">
    <source>
        <dbReference type="ARBA" id="ARBA00023163"/>
    </source>
</evidence>
<keyword evidence="1" id="KW-0805">Transcription regulation</keyword>
<dbReference type="SUPFAM" id="SSF46785">
    <property type="entry name" value="Winged helix' DNA-binding domain"/>
    <property type="match status" value="1"/>
</dbReference>
<reference evidence="6" key="1">
    <citation type="submission" date="2022-12" db="EMBL/GenBank/DDBJ databases">
        <title>Paracoccus onchidii sp. nov., isolated from a marine invertebrate from the South China Sea.</title>
        <authorList>
            <person name="Xu S."/>
            <person name="Liu Z."/>
            <person name="Xu Y."/>
        </authorList>
    </citation>
    <scope>NUCLEOTIDE SEQUENCE</scope>
    <source>
        <strain evidence="6">Z330</strain>
    </source>
</reference>
<dbReference type="PROSITE" id="PS51078">
    <property type="entry name" value="ICLR_ED"/>
    <property type="match status" value="1"/>
</dbReference>
<dbReference type="EMBL" id="JAQBIE010000030">
    <property type="protein sequence ID" value="MDB6179276.1"/>
    <property type="molecule type" value="Genomic_DNA"/>
</dbReference>
<dbReference type="InterPro" id="IPR029016">
    <property type="entry name" value="GAF-like_dom_sf"/>
</dbReference>
<keyword evidence="2" id="KW-0238">DNA-binding</keyword>
<dbReference type="PANTHER" id="PTHR30136">
    <property type="entry name" value="HELIX-TURN-HELIX TRANSCRIPTIONAL REGULATOR, ICLR FAMILY"/>
    <property type="match status" value="1"/>
</dbReference>
<feature type="domain" description="IclR-ED" evidence="5">
    <location>
        <begin position="81"/>
        <end position="255"/>
    </location>
</feature>
<dbReference type="PROSITE" id="PS51077">
    <property type="entry name" value="HTH_ICLR"/>
    <property type="match status" value="1"/>
</dbReference>
<dbReference type="InterPro" id="IPR050707">
    <property type="entry name" value="HTH_MetabolicPath_Reg"/>
</dbReference>
<evidence type="ECO:0000259" key="4">
    <source>
        <dbReference type="PROSITE" id="PS51077"/>
    </source>
</evidence>
<dbReference type="SMART" id="SM00346">
    <property type="entry name" value="HTH_ICLR"/>
    <property type="match status" value="1"/>
</dbReference>
<feature type="domain" description="HTH iclR-type" evidence="4">
    <location>
        <begin position="18"/>
        <end position="80"/>
    </location>
</feature>
<dbReference type="InterPro" id="IPR014757">
    <property type="entry name" value="Tscrpt_reg_IclR_C"/>
</dbReference>
<dbReference type="InterPro" id="IPR036390">
    <property type="entry name" value="WH_DNA-bd_sf"/>
</dbReference>